<gene>
    <name evidence="4" type="ORF">FH972_014067</name>
</gene>
<evidence type="ECO:0000256" key="3">
    <source>
        <dbReference type="ARBA" id="ARBA00023315"/>
    </source>
</evidence>
<comment type="similarity">
    <text evidence="1">Belongs to the plant acyltransferase family.</text>
</comment>
<dbReference type="EMBL" id="CM017325">
    <property type="protein sequence ID" value="KAE8057366.1"/>
    <property type="molecule type" value="Genomic_DNA"/>
</dbReference>
<dbReference type="GO" id="GO:0016746">
    <property type="term" value="F:acyltransferase activity"/>
    <property type="evidence" value="ECO:0007669"/>
    <property type="project" value="UniProtKB-KW"/>
</dbReference>
<name>A0A5N6R8Y4_9ROSI</name>
<keyword evidence="5" id="KW-1185">Reference proteome</keyword>
<evidence type="ECO:0000256" key="2">
    <source>
        <dbReference type="ARBA" id="ARBA00022679"/>
    </source>
</evidence>
<keyword evidence="3" id="KW-0012">Acyltransferase</keyword>
<dbReference type="InterPro" id="IPR023213">
    <property type="entry name" value="CAT-like_dom_sf"/>
</dbReference>
<dbReference type="OrthoDB" id="671439at2759"/>
<accession>A0A5N6R8Y4</accession>
<dbReference type="AlphaFoldDB" id="A0A5N6R8Y4"/>
<evidence type="ECO:0000313" key="5">
    <source>
        <dbReference type="Proteomes" id="UP000327013"/>
    </source>
</evidence>
<keyword evidence="2" id="KW-0808">Transferase</keyword>
<sequence length="451" mass="49603">MEVEIISKECIKPSSPTPPSLKTYKLSLLDQVVPSAYIPMIFFYPMNKSISHSVVDIVSQRSRLLKQSLSNTLTRFYPFAGKIKNIHLSIDCNDEGVLYLEAYANCHLVDYLRQLSLGSLEKLVPQEITSNELIPGDYLAMIKVTSFACGAIAIGVLVSRMITDGIALSVFLKVWAATARKACDIVCPNFDAPSIFIQNEALSRETITTALSKSHKSGRSIVRRFVFDASNIASLKAKATSSSVQNPTRVEVVSALLWKCTMTAFKATSGIQRPTFITHSVNFRRRANPPFTESSMGNLLWGTGVLCTADEIDLAKMVSKLREAITKINADFVKSLQGDRGFFKFCELMKETTIGLSSNKECSCGIDHIAVTSWCNIGLYDIDFGWGTPVWVSGVGSNGDSETKFPNTIMLMDTKSGHGIEAWICLDKEDMIVLAQDKDLLAFASLDPSPI</sequence>
<dbReference type="PANTHER" id="PTHR31623:SF33">
    <property type="entry name" value="STEMMADENINE O-ACETYLTRANSFERASE-LIKE"/>
    <property type="match status" value="1"/>
</dbReference>
<dbReference type="Proteomes" id="UP000327013">
    <property type="component" value="Chromosome 5"/>
</dbReference>
<organism evidence="4 5">
    <name type="scientific">Carpinus fangiana</name>
    <dbReference type="NCBI Taxonomy" id="176857"/>
    <lineage>
        <taxon>Eukaryota</taxon>
        <taxon>Viridiplantae</taxon>
        <taxon>Streptophyta</taxon>
        <taxon>Embryophyta</taxon>
        <taxon>Tracheophyta</taxon>
        <taxon>Spermatophyta</taxon>
        <taxon>Magnoliopsida</taxon>
        <taxon>eudicotyledons</taxon>
        <taxon>Gunneridae</taxon>
        <taxon>Pentapetalae</taxon>
        <taxon>rosids</taxon>
        <taxon>fabids</taxon>
        <taxon>Fagales</taxon>
        <taxon>Betulaceae</taxon>
        <taxon>Carpinus</taxon>
    </lineage>
</organism>
<evidence type="ECO:0000313" key="4">
    <source>
        <dbReference type="EMBL" id="KAE8057366.1"/>
    </source>
</evidence>
<dbReference type="Pfam" id="PF02458">
    <property type="entry name" value="Transferase"/>
    <property type="match status" value="1"/>
</dbReference>
<dbReference type="PANTHER" id="PTHR31623">
    <property type="entry name" value="F21J9.9"/>
    <property type="match status" value="1"/>
</dbReference>
<reference evidence="4 5" key="1">
    <citation type="submission" date="2019-06" db="EMBL/GenBank/DDBJ databases">
        <title>A chromosomal-level reference genome of Carpinus fangiana (Coryloideae, Betulaceae).</title>
        <authorList>
            <person name="Yang X."/>
            <person name="Wang Z."/>
            <person name="Zhang L."/>
            <person name="Hao G."/>
            <person name="Liu J."/>
            <person name="Yang Y."/>
        </authorList>
    </citation>
    <scope>NUCLEOTIDE SEQUENCE [LARGE SCALE GENOMIC DNA]</scope>
    <source>
        <strain evidence="4">Cfa_2016G</strain>
        <tissue evidence="4">Leaf</tissue>
    </source>
</reference>
<protein>
    <submittedName>
        <fullName evidence="4">Uncharacterized protein</fullName>
    </submittedName>
</protein>
<proteinExistence type="inferred from homology"/>
<dbReference type="Gene3D" id="3.30.559.10">
    <property type="entry name" value="Chloramphenicol acetyltransferase-like domain"/>
    <property type="match status" value="2"/>
</dbReference>
<evidence type="ECO:0000256" key="1">
    <source>
        <dbReference type="ARBA" id="ARBA00009861"/>
    </source>
</evidence>